<dbReference type="Proteomes" id="UP000176364">
    <property type="component" value="Unassembled WGS sequence"/>
</dbReference>
<dbReference type="AlphaFoldDB" id="A0A1F5E2M9"/>
<proteinExistence type="predicted"/>
<organism evidence="1 2">
    <name type="scientific">Candidatus Beckwithbacteria bacterium RIFCSPLOWO2_02_FULL_47_23</name>
    <dbReference type="NCBI Taxonomy" id="1797463"/>
    <lineage>
        <taxon>Bacteria</taxon>
        <taxon>Candidatus Beckwithiibacteriota</taxon>
    </lineage>
</organism>
<comment type="caution">
    <text evidence="1">The sequence shown here is derived from an EMBL/GenBank/DDBJ whole genome shotgun (WGS) entry which is preliminary data.</text>
</comment>
<reference evidence="1 2" key="1">
    <citation type="journal article" date="2016" name="Nat. Commun.">
        <title>Thousands of microbial genomes shed light on interconnected biogeochemical processes in an aquifer system.</title>
        <authorList>
            <person name="Anantharaman K."/>
            <person name="Brown C.T."/>
            <person name="Hug L.A."/>
            <person name="Sharon I."/>
            <person name="Castelle C.J."/>
            <person name="Probst A.J."/>
            <person name="Thomas B.C."/>
            <person name="Singh A."/>
            <person name="Wilkins M.J."/>
            <person name="Karaoz U."/>
            <person name="Brodie E.L."/>
            <person name="Williams K.H."/>
            <person name="Hubbard S.S."/>
            <person name="Banfield J.F."/>
        </authorList>
    </citation>
    <scope>NUCLEOTIDE SEQUENCE [LARGE SCALE GENOMIC DNA]</scope>
</reference>
<gene>
    <name evidence="1" type="ORF">A3I57_02650</name>
</gene>
<accession>A0A1F5E2M9</accession>
<name>A0A1F5E2M9_9BACT</name>
<evidence type="ECO:0000313" key="1">
    <source>
        <dbReference type="EMBL" id="OGD61687.1"/>
    </source>
</evidence>
<dbReference type="EMBL" id="MEZQ01000007">
    <property type="protein sequence ID" value="OGD61687.1"/>
    <property type="molecule type" value="Genomic_DNA"/>
</dbReference>
<evidence type="ECO:0000313" key="2">
    <source>
        <dbReference type="Proteomes" id="UP000176364"/>
    </source>
</evidence>
<protein>
    <submittedName>
        <fullName evidence="1">Uncharacterized protein</fullName>
    </submittedName>
</protein>
<sequence>MEQMEVRAGPVELPDSEIARLVVARTFLGELENCITQQHFTDYIHDKSGRLGRRFERQFNFIDQLIPVAWHHAALAAENLVPEWFQAKLTDPQNSDHNRQHLAHVGNNVIVGSAYDLSLSSFSGQDLVDSTSVLMFDAFTHDHLQIDKHIKDGHDYLGGLFVAGLMRLARLKWNLPYTERQESLAFFSVYWHSYPEEMTEFVPSVSQLFDVYGEKFGINEPVSLLYWLKDELGKRNVDLAGLDCRLNEKDMFLAKWLSHRLAAGDKRASYAPPFMSVLRTMATGEKPFISSEFLGQPLEYFVKNIRHDDVVARTIFEDFRDLRQAGFSAFEINWLKENKVKKLDYLVKTAGVLAGNEKELIVEKFQKYCQEVIYESFRERSINADTRTWLLSLLPDLLFQNDFTALTDLPVDLAATVQLIAHDCVNAKKLMSKKSQELRGYLKNKGMSKEQFMSWLTGLVNEVKANGNLKVVGRYAPVPENMPVYCVSLGVIK</sequence>